<keyword evidence="5" id="KW-0732">Signal</keyword>
<evidence type="ECO:0000259" key="6">
    <source>
        <dbReference type="PROSITE" id="PS50026"/>
    </source>
</evidence>
<comment type="caution">
    <text evidence="8">The sequence shown here is derived from an EMBL/GenBank/DDBJ whole genome shotgun (WGS) entry which is preliminary data.</text>
</comment>
<protein>
    <submittedName>
        <fullName evidence="8">Uncharacterized protein</fullName>
    </submittedName>
</protein>
<gene>
    <name evidence="8" type="ORF">TNIN_129671</name>
</gene>
<evidence type="ECO:0000256" key="2">
    <source>
        <dbReference type="ARBA" id="ARBA00022900"/>
    </source>
</evidence>
<dbReference type="InterPro" id="IPR000742">
    <property type="entry name" value="EGF"/>
</dbReference>
<evidence type="ECO:0000256" key="4">
    <source>
        <dbReference type="PROSITE-ProRule" id="PRU00076"/>
    </source>
</evidence>
<reference evidence="8" key="1">
    <citation type="submission" date="2020-08" db="EMBL/GenBank/DDBJ databases">
        <title>Multicomponent nature underlies the extraordinary mechanical properties of spider dragline silk.</title>
        <authorList>
            <person name="Kono N."/>
            <person name="Nakamura H."/>
            <person name="Mori M."/>
            <person name="Yoshida Y."/>
            <person name="Ohtoshi R."/>
            <person name="Malay A.D."/>
            <person name="Moran D.A.P."/>
            <person name="Tomita M."/>
            <person name="Numata K."/>
            <person name="Arakawa K."/>
        </authorList>
    </citation>
    <scope>NUCLEOTIDE SEQUENCE</scope>
</reference>
<name>A0A8X6YG51_9ARAC</name>
<keyword evidence="3 4" id="KW-1015">Disulfide bond</keyword>
<feature type="domain" description="EGF-like" evidence="6">
    <location>
        <begin position="28"/>
        <end position="61"/>
    </location>
</feature>
<proteinExistence type="predicted"/>
<dbReference type="OrthoDB" id="88467at2759"/>
<accession>A0A8X6YG51</accession>
<keyword evidence="4" id="KW-0245">EGF-like domain</keyword>
<dbReference type="PROSITE" id="PS50026">
    <property type="entry name" value="EGF_3"/>
    <property type="match status" value="1"/>
</dbReference>
<feature type="signal peptide" evidence="5">
    <location>
        <begin position="1"/>
        <end position="18"/>
    </location>
</feature>
<evidence type="ECO:0000256" key="3">
    <source>
        <dbReference type="ARBA" id="ARBA00023157"/>
    </source>
</evidence>
<dbReference type="InterPro" id="IPR050653">
    <property type="entry name" value="Prot_Inhib_GrowthFact_Antg"/>
</dbReference>
<dbReference type="Proteomes" id="UP000886998">
    <property type="component" value="Unassembled WGS sequence"/>
</dbReference>
<evidence type="ECO:0000313" key="8">
    <source>
        <dbReference type="EMBL" id="GFY70078.1"/>
    </source>
</evidence>
<keyword evidence="2" id="KW-0722">Serine protease inhibitor</keyword>
<dbReference type="PROSITE" id="PS51465">
    <property type="entry name" value="KAZAL_2"/>
    <property type="match status" value="1"/>
</dbReference>
<dbReference type="PANTHER" id="PTHR10913:SF45">
    <property type="entry name" value="FOLLISTATIN, ISOFORM A-RELATED"/>
    <property type="match status" value="1"/>
</dbReference>
<dbReference type="GO" id="GO:0005576">
    <property type="term" value="C:extracellular region"/>
    <property type="evidence" value="ECO:0007669"/>
    <property type="project" value="TreeGrafter"/>
</dbReference>
<dbReference type="SUPFAM" id="SSF100895">
    <property type="entry name" value="Kazal-type serine protease inhibitors"/>
    <property type="match status" value="1"/>
</dbReference>
<dbReference type="EMBL" id="BMAV01018000">
    <property type="protein sequence ID" value="GFY70078.1"/>
    <property type="molecule type" value="Genomic_DNA"/>
</dbReference>
<feature type="disulfide bond" evidence="4">
    <location>
        <begin position="37"/>
        <end position="54"/>
    </location>
</feature>
<evidence type="ECO:0000313" key="9">
    <source>
        <dbReference type="Proteomes" id="UP000886998"/>
    </source>
</evidence>
<evidence type="ECO:0000256" key="1">
    <source>
        <dbReference type="ARBA" id="ARBA00022690"/>
    </source>
</evidence>
<dbReference type="CDD" id="cd00104">
    <property type="entry name" value="KAZAL_FS"/>
    <property type="match status" value="1"/>
</dbReference>
<dbReference type="AlphaFoldDB" id="A0A8X6YG51"/>
<dbReference type="InterPro" id="IPR036058">
    <property type="entry name" value="Kazal_dom_sf"/>
</dbReference>
<dbReference type="SMART" id="SM00280">
    <property type="entry name" value="KAZAL"/>
    <property type="match status" value="1"/>
</dbReference>
<dbReference type="GO" id="GO:0030154">
    <property type="term" value="P:cell differentiation"/>
    <property type="evidence" value="ECO:0007669"/>
    <property type="project" value="TreeGrafter"/>
</dbReference>
<sequence>MTVTFSFLWPVIFLLSIADTCYKFPADVKDPCEDKECHFGAQCRPSPDGTSGECVCPEKCATYGDSRGSRPVCGTDGQDYPNVCELRRTACRQKGIEVKFQGPCGRNCMVRDLVVTVVARAKQGVCPPRAVLRTSQCIPGSCLDAKSSCCCSADLAFSSLIFL</sequence>
<comment type="caution">
    <text evidence="4">Lacks conserved residue(s) required for the propagation of feature annotation.</text>
</comment>
<dbReference type="Gene3D" id="3.30.60.30">
    <property type="match status" value="1"/>
</dbReference>
<keyword evidence="9" id="KW-1185">Reference proteome</keyword>
<evidence type="ECO:0000256" key="5">
    <source>
        <dbReference type="SAM" id="SignalP"/>
    </source>
</evidence>
<keyword evidence="1" id="KW-0646">Protease inhibitor</keyword>
<dbReference type="PANTHER" id="PTHR10913">
    <property type="entry name" value="FOLLISTATIN-RELATED"/>
    <property type="match status" value="1"/>
</dbReference>
<feature type="domain" description="Kazal-like" evidence="7">
    <location>
        <begin position="55"/>
        <end position="106"/>
    </location>
</feature>
<organism evidence="8 9">
    <name type="scientific">Trichonephila inaurata madagascariensis</name>
    <dbReference type="NCBI Taxonomy" id="2747483"/>
    <lineage>
        <taxon>Eukaryota</taxon>
        <taxon>Metazoa</taxon>
        <taxon>Ecdysozoa</taxon>
        <taxon>Arthropoda</taxon>
        <taxon>Chelicerata</taxon>
        <taxon>Arachnida</taxon>
        <taxon>Araneae</taxon>
        <taxon>Araneomorphae</taxon>
        <taxon>Entelegynae</taxon>
        <taxon>Araneoidea</taxon>
        <taxon>Nephilidae</taxon>
        <taxon>Trichonephila</taxon>
        <taxon>Trichonephila inaurata</taxon>
    </lineage>
</organism>
<dbReference type="FunFam" id="3.30.60.30:FF:000024">
    <property type="entry name" value="Transmembrane agrin"/>
    <property type="match status" value="1"/>
</dbReference>
<dbReference type="InterPro" id="IPR002350">
    <property type="entry name" value="Kazal_dom"/>
</dbReference>
<dbReference type="Pfam" id="PF07648">
    <property type="entry name" value="Kazal_2"/>
    <property type="match status" value="1"/>
</dbReference>
<evidence type="ECO:0000259" key="7">
    <source>
        <dbReference type="PROSITE" id="PS51465"/>
    </source>
</evidence>
<feature type="chain" id="PRO_5036473417" evidence="5">
    <location>
        <begin position="19"/>
        <end position="163"/>
    </location>
</feature>